<evidence type="ECO:0000313" key="2">
    <source>
        <dbReference type="EMBL" id="SFW15777.1"/>
    </source>
</evidence>
<keyword evidence="1" id="KW-0472">Membrane</keyword>
<evidence type="ECO:0000256" key="1">
    <source>
        <dbReference type="SAM" id="Phobius"/>
    </source>
</evidence>
<evidence type="ECO:0000313" key="3">
    <source>
        <dbReference type="Proteomes" id="UP000183461"/>
    </source>
</evidence>
<sequence>MVKGVNKSIIEINNPDSIYFEKAVLYVRPNVTVFPEAVRRNEAERLLNRLLPDKKTGKGGRIRKYIISSLIIALCLLILLLMG</sequence>
<dbReference type="EMBL" id="FPIP01000001">
    <property type="protein sequence ID" value="SFW15777.1"/>
    <property type="molecule type" value="Genomic_DNA"/>
</dbReference>
<reference evidence="2 3" key="1">
    <citation type="submission" date="2016-11" db="EMBL/GenBank/DDBJ databases">
        <authorList>
            <person name="Jaros S."/>
            <person name="Januszkiewicz K."/>
            <person name="Wedrychowicz H."/>
        </authorList>
    </citation>
    <scope>NUCLEOTIDE SEQUENCE [LARGE SCALE GENOMIC DNA]</scope>
    <source>
        <strain evidence="2 3">YL228</strain>
    </source>
</reference>
<accession>A0A1K1LXX5</accession>
<protein>
    <submittedName>
        <fullName evidence="2">Uncharacterized protein</fullName>
    </submittedName>
</protein>
<dbReference type="Proteomes" id="UP000183461">
    <property type="component" value="Unassembled WGS sequence"/>
</dbReference>
<gene>
    <name evidence="2" type="ORF">SAMN02910280_0865</name>
</gene>
<keyword evidence="1" id="KW-0812">Transmembrane</keyword>
<proteinExistence type="predicted"/>
<dbReference type="RefSeq" id="WP_072299240.1">
    <property type="nucleotide sequence ID" value="NZ_FPIP01000001.1"/>
</dbReference>
<dbReference type="AlphaFoldDB" id="A0A1K1LXX5"/>
<name>A0A1K1LXX5_RUMFL</name>
<keyword evidence="1" id="KW-1133">Transmembrane helix</keyword>
<feature type="transmembrane region" description="Helical" evidence="1">
    <location>
        <begin position="65"/>
        <end position="82"/>
    </location>
</feature>
<organism evidence="2 3">
    <name type="scientific">Ruminococcus flavefaciens</name>
    <dbReference type="NCBI Taxonomy" id="1265"/>
    <lineage>
        <taxon>Bacteria</taxon>
        <taxon>Bacillati</taxon>
        <taxon>Bacillota</taxon>
        <taxon>Clostridia</taxon>
        <taxon>Eubacteriales</taxon>
        <taxon>Oscillospiraceae</taxon>
        <taxon>Ruminococcus</taxon>
    </lineage>
</organism>